<dbReference type="SUPFAM" id="SSF48452">
    <property type="entry name" value="TPR-like"/>
    <property type="match status" value="1"/>
</dbReference>
<evidence type="ECO:0000256" key="9">
    <source>
        <dbReference type="SAM" id="Phobius"/>
    </source>
</evidence>
<comment type="catalytic activity">
    <reaction evidence="1">
        <text>ATP + protein L-histidine = ADP + protein N-phospho-L-histidine.</text>
        <dbReference type="EC" id="2.7.13.3"/>
    </reaction>
</comment>
<keyword evidence="3" id="KW-0597">Phosphoprotein</keyword>
<reference evidence="11 12" key="1">
    <citation type="submission" date="2019-03" db="EMBL/GenBank/DDBJ databases">
        <title>Flavobacterium AR-3-4 sp. nov. isolated from arctic soil.</title>
        <authorList>
            <person name="Chaudhary D.K."/>
        </authorList>
    </citation>
    <scope>NUCLEOTIDE SEQUENCE [LARGE SCALE GENOMIC DNA]</scope>
    <source>
        <strain evidence="11 12">AR-3-4</strain>
    </source>
</reference>
<dbReference type="InterPro" id="IPR036890">
    <property type="entry name" value="HATPase_C_sf"/>
</dbReference>
<keyword evidence="4" id="KW-0808">Transferase</keyword>
<accession>A0A4R5CKP0</accession>
<dbReference type="OrthoDB" id="9767435at2"/>
<dbReference type="GO" id="GO:0004673">
    <property type="term" value="F:protein histidine kinase activity"/>
    <property type="evidence" value="ECO:0007669"/>
    <property type="project" value="UniProtKB-EC"/>
</dbReference>
<evidence type="ECO:0000256" key="6">
    <source>
        <dbReference type="ARBA" id="ARBA00022777"/>
    </source>
</evidence>
<dbReference type="PROSITE" id="PS50109">
    <property type="entry name" value="HIS_KIN"/>
    <property type="match status" value="1"/>
</dbReference>
<dbReference type="Proteomes" id="UP000295479">
    <property type="component" value="Unassembled WGS sequence"/>
</dbReference>
<feature type="transmembrane region" description="Helical" evidence="9">
    <location>
        <begin position="395"/>
        <end position="414"/>
    </location>
</feature>
<dbReference type="RefSeq" id="WP_132003911.1">
    <property type="nucleotide sequence ID" value="NZ_SMFK01000003.1"/>
</dbReference>
<dbReference type="InterPro" id="IPR003594">
    <property type="entry name" value="HATPase_dom"/>
</dbReference>
<dbReference type="SMART" id="SM00387">
    <property type="entry name" value="HATPase_c"/>
    <property type="match status" value="1"/>
</dbReference>
<evidence type="ECO:0000256" key="2">
    <source>
        <dbReference type="ARBA" id="ARBA00012438"/>
    </source>
</evidence>
<dbReference type="SMART" id="SM00028">
    <property type="entry name" value="TPR"/>
    <property type="match status" value="3"/>
</dbReference>
<sequence length="639" mass="73844">MKKIIIPFLVVIVSIGFAQNNKKLSTNEVLELSKTYQDKGLYFQKIPNFNRDSTVYYLDKAAHVLETNQPIQYRRLAEIFLDITNRRNRSYPFTKVDKLAEIGINYYNQIPDNQKDTFIEYILLTNWASIKVEKGELKDAVTLFSNALHLIQNDPRPEVRAKFLKDKANFINRYGLPEEIKTSSELTNKSFALYKQLDQKKHLQEVTSIYSEKIISAMNTNNDSLSFYVNEFEKLLPKLKNPFTYGWYYCTLSDYYYNKKEYLRAKNLANKGIKMLEKYKMQNVDSYPMMLTQLADFAVEKKEYDKAIEYYGRAKVICETNNFRSFGIKILQSLSEINEKKGDFKKALHYQRAFTIETLKFEKERNERSLLESELKMNVINQEKELIQKNNQQKLYIVALILCIILLVFIYRNVILKQKNNLKLAAFNHELEDKNNLLDKHNTENELLLKEIHHRVKNNLEVVSSLLSLQSAKIDDPNIKDAIAEGQNRINSIGLVHQKLYQGTNLGEVEMKEYFLSVSESILDSIGAGKRIDLKLEMNQLELDIDTAIPLGLIINELLTNAIKYAFPNGNKGTITIKLEKNDNRNLHLEVADNGVGKTAIIQGTGFGGQLISLLTLQLNGTMTEKTQNGTTIIFDFKL</sequence>
<dbReference type="GO" id="GO:0005524">
    <property type="term" value="F:ATP binding"/>
    <property type="evidence" value="ECO:0007669"/>
    <property type="project" value="UniProtKB-KW"/>
</dbReference>
<dbReference type="Pfam" id="PF02518">
    <property type="entry name" value="HATPase_c"/>
    <property type="match status" value="1"/>
</dbReference>
<evidence type="ECO:0000256" key="8">
    <source>
        <dbReference type="SAM" id="Coils"/>
    </source>
</evidence>
<keyword evidence="8" id="KW-0175">Coiled coil</keyword>
<keyword evidence="6 11" id="KW-0418">Kinase</keyword>
<dbReference type="PANTHER" id="PTHR41523:SF8">
    <property type="entry name" value="ETHYLENE RESPONSE SENSOR PROTEIN"/>
    <property type="match status" value="1"/>
</dbReference>
<dbReference type="PANTHER" id="PTHR41523">
    <property type="entry name" value="TWO-COMPONENT SYSTEM SENSOR PROTEIN"/>
    <property type="match status" value="1"/>
</dbReference>
<evidence type="ECO:0000256" key="5">
    <source>
        <dbReference type="ARBA" id="ARBA00022741"/>
    </source>
</evidence>
<proteinExistence type="predicted"/>
<dbReference type="InterPro" id="IPR005467">
    <property type="entry name" value="His_kinase_dom"/>
</dbReference>
<comment type="caution">
    <text evidence="11">The sequence shown here is derived from an EMBL/GenBank/DDBJ whole genome shotgun (WGS) entry which is preliminary data.</text>
</comment>
<dbReference type="InterPro" id="IPR011990">
    <property type="entry name" value="TPR-like_helical_dom_sf"/>
</dbReference>
<evidence type="ECO:0000256" key="3">
    <source>
        <dbReference type="ARBA" id="ARBA00022553"/>
    </source>
</evidence>
<evidence type="ECO:0000256" key="1">
    <source>
        <dbReference type="ARBA" id="ARBA00000085"/>
    </source>
</evidence>
<dbReference type="Gene3D" id="1.25.40.10">
    <property type="entry name" value="Tetratricopeptide repeat domain"/>
    <property type="match status" value="1"/>
</dbReference>
<evidence type="ECO:0000256" key="7">
    <source>
        <dbReference type="ARBA" id="ARBA00022840"/>
    </source>
</evidence>
<dbReference type="InterPro" id="IPR019734">
    <property type="entry name" value="TPR_rpt"/>
</dbReference>
<evidence type="ECO:0000256" key="4">
    <source>
        <dbReference type="ARBA" id="ARBA00022679"/>
    </source>
</evidence>
<feature type="coiled-coil region" evidence="8">
    <location>
        <begin position="424"/>
        <end position="451"/>
    </location>
</feature>
<feature type="domain" description="Histidine kinase" evidence="10">
    <location>
        <begin position="451"/>
        <end position="639"/>
    </location>
</feature>
<keyword evidence="12" id="KW-1185">Reference proteome</keyword>
<gene>
    <name evidence="11" type="ORF">E0F76_07965</name>
</gene>
<dbReference type="SUPFAM" id="SSF55874">
    <property type="entry name" value="ATPase domain of HSP90 chaperone/DNA topoisomerase II/histidine kinase"/>
    <property type="match status" value="1"/>
</dbReference>
<keyword evidence="7" id="KW-0067">ATP-binding</keyword>
<evidence type="ECO:0000313" key="11">
    <source>
        <dbReference type="EMBL" id="TDD98022.1"/>
    </source>
</evidence>
<keyword evidence="9" id="KW-0472">Membrane</keyword>
<name>A0A4R5CKP0_9FLAO</name>
<dbReference type="EMBL" id="SMFK01000003">
    <property type="protein sequence ID" value="TDD98022.1"/>
    <property type="molecule type" value="Genomic_DNA"/>
</dbReference>
<dbReference type="Pfam" id="PF07568">
    <property type="entry name" value="HisKA_2"/>
    <property type="match status" value="1"/>
</dbReference>
<dbReference type="Gene3D" id="3.30.450.20">
    <property type="entry name" value="PAS domain"/>
    <property type="match status" value="1"/>
</dbReference>
<organism evidence="11 12">
    <name type="scientific">Flavobacterium cellulosilyticum</name>
    <dbReference type="NCBI Taxonomy" id="2541731"/>
    <lineage>
        <taxon>Bacteria</taxon>
        <taxon>Pseudomonadati</taxon>
        <taxon>Bacteroidota</taxon>
        <taxon>Flavobacteriia</taxon>
        <taxon>Flavobacteriales</taxon>
        <taxon>Flavobacteriaceae</taxon>
        <taxon>Flavobacterium</taxon>
    </lineage>
</organism>
<dbReference type="Gene3D" id="3.30.565.10">
    <property type="entry name" value="Histidine kinase-like ATPase, C-terminal domain"/>
    <property type="match status" value="1"/>
</dbReference>
<keyword evidence="5" id="KW-0547">Nucleotide-binding</keyword>
<evidence type="ECO:0000313" key="12">
    <source>
        <dbReference type="Proteomes" id="UP000295479"/>
    </source>
</evidence>
<evidence type="ECO:0000259" key="10">
    <source>
        <dbReference type="PROSITE" id="PS50109"/>
    </source>
</evidence>
<keyword evidence="9" id="KW-0812">Transmembrane</keyword>
<dbReference type="InterPro" id="IPR011495">
    <property type="entry name" value="Sig_transdc_His_kin_sub2_dim/P"/>
</dbReference>
<dbReference type="EC" id="2.7.13.3" evidence="2"/>
<keyword evidence="9" id="KW-1133">Transmembrane helix</keyword>
<protein>
    <recommendedName>
        <fullName evidence="2">histidine kinase</fullName>
        <ecNumber evidence="2">2.7.13.3</ecNumber>
    </recommendedName>
</protein>
<dbReference type="AlphaFoldDB" id="A0A4R5CKP0"/>